<reference evidence="2 3" key="1">
    <citation type="journal article" date="2019" name="Int. J. Syst. Evol. Microbiol.">
        <title>The Global Catalogue of Microorganisms (GCM) 10K type strain sequencing project: providing services to taxonomists for standard genome sequencing and annotation.</title>
        <authorList>
            <consortium name="The Broad Institute Genomics Platform"/>
            <consortium name="The Broad Institute Genome Sequencing Center for Infectious Disease"/>
            <person name="Wu L."/>
            <person name="Ma J."/>
        </authorList>
    </citation>
    <scope>NUCLEOTIDE SEQUENCE [LARGE SCALE GENOMIC DNA]</scope>
    <source>
        <strain evidence="2 3">JCM 14283</strain>
    </source>
</reference>
<accession>A0ABN2UNH3</accession>
<feature type="compositionally biased region" description="Polar residues" evidence="1">
    <location>
        <begin position="1"/>
        <end position="13"/>
    </location>
</feature>
<gene>
    <name evidence="2" type="ORF">GCM10009740_35330</name>
</gene>
<sequence length="82" mass="8847">MKDTSQTPQSRPSPLTGPAVDALLRDTTPWLSCEDCFERMDAYADGVVRGTHPPDDAMATHLSACPACAEEADSLIELLRAE</sequence>
<evidence type="ECO:0000256" key="1">
    <source>
        <dbReference type="SAM" id="MobiDB-lite"/>
    </source>
</evidence>
<dbReference type="Proteomes" id="UP001501285">
    <property type="component" value="Unassembled WGS sequence"/>
</dbReference>
<comment type="caution">
    <text evidence="2">The sequence shown here is derived from an EMBL/GenBank/DDBJ whole genome shotgun (WGS) entry which is preliminary data.</text>
</comment>
<organism evidence="2 3">
    <name type="scientific">Terrabacter terrae</name>
    <dbReference type="NCBI Taxonomy" id="318434"/>
    <lineage>
        <taxon>Bacteria</taxon>
        <taxon>Bacillati</taxon>
        <taxon>Actinomycetota</taxon>
        <taxon>Actinomycetes</taxon>
        <taxon>Micrococcales</taxon>
        <taxon>Intrasporangiaceae</taxon>
        <taxon>Terrabacter</taxon>
    </lineage>
</organism>
<evidence type="ECO:0000313" key="2">
    <source>
        <dbReference type="EMBL" id="GAA2039495.1"/>
    </source>
</evidence>
<protein>
    <recommendedName>
        <fullName evidence="4">Zinc-finger domain-containing protein</fullName>
    </recommendedName>
</protein>
<name>A0ABN2UNH3_9MICO</name>
<evidence type="ECO:0008006" key="4">
    <source>
        <dbReference type="Google" id="ProtNLM"/>
    </source>
</evidence>
<keyword evidence="3" id="KW-1185">Reference proteome</keyword>
<proteinExistence type="predicted"/>
<dbReference type="EMBL" id="BAAANB010000021">
    <property type="protein sequence ID" value="GAA2039495.1"/>
    <property type="molecule type" value="Genomic_DNA"/>
</dbReference>
<feature type="region of interest" description="Disordered" evidence="1">
    <location>
        <begin position="1"/>
        <end position="20"/>
    </location>
</feature>
<dbReference type="RefSeq" id="WP_343993764.1">
    <property type="nucleotide sequence ID" value="NZ_BAAANB010000021.1"/>
</dbReference>
<evidence type="ECO:0000313" key="3">
    <source>
        <dbReference type="Proteomes" id="UP001501285"/>
    </source>
</evidence>